<dbReference type="PANTHER" id="PTHR46323:SF1">
    <property type="entry name" value="LACTASE"/>
    <property type="match status" value="1"/>
</dbReference>
<evidence type="ECO:0000256" key="2">
    <source>
        <dbReference type="ARBA" id="ARBA00007401"/>
    </source>
</evidence>
<proteinExistence type="inferred from homology"/>
<dbReference type="InterPro" id="IPR006103">
    <property type="entry name" value="Glyco_hydro_2_cat"/>
</dbReference>
<dbReference type="InterPro" id="IPR050347">
    <property type="entry name" value="Bact_Beta-galactosidase"/>
</dbReference>
<dbReference type="PRINTS" id="PR00132">
    <property type="entry name" value="GLHYDRLASE2"/>
</dbReference>
<evidence type="ECO:0000256" key="7">
    <source>
        <dbReference type="SAM" id="MobiDB-lite"/>
    </source>
</evidence>
<protein>
    <recommendedName>
        <fullName evidence="5">Lactase</fullName>
    </recommendedName>
</protein>
<dbReference type="Pfam" id="PF02836">
    <property type="entry name" value="Glyco_hydro_2_C"/>
    <property type="match status" value="1"/>
</dbReference>
<gene>
    <name evidence="9" type="ORF">R9X50_00416800</name>
</gene>
<dbReference type="Proteomes" id="UP001303373">
    <property type="component" value="Chromosome 6"/>
</dbReference>
<dbReference type="EMBL" id="CP138585">
    <property type="protein sequence ID" value="WPH01329.1"/>
    <property type="molecule type" value="Genomic_DNA"/>
</dbReference>
<dbReference type="GO" id="GO:0030246">
    <property type="term" value="F:carbohydrate binding"/>
    <property type="evidence" value="ECO:0007669"/>
    <property type="project" value="InterPro"/>
</dbReference>
<dbReference type="SUPFAM" id="SSF74650">
    <property type="entry name" value="Galactose mutarotase-like"/>
    <property type="match status" value="1"/>
</dbReference>
<dbReference type="Pfam" id="PF00150">
    <property type="entry name" value="Cellulase"/>
    <property type="match status" value="1"/>
</dbReference>
<dbReference type="SMART" id="SM01038">
    <property type="entry name" value="Bgal_small_N"/>
    <property type="match status" value="1"/>
</dbReference>
<keyword evidence="10" id="KW-1185">Reference proteome</keyword>
<evidence type="ECO:0000259" key="8">
    <source>
        <dbReference type="SMART" id="SM01038"/>
    </source>
</evidence>
<dbReference type="Gene3D" id="3.20.20.80">
    <property type="entry name" value="Glycosidases"/>
    <property type="match status" value="2"/>
</dbReference>
<evidence type="ECO:0000256" key="4">
    <source>
        <dbReference type="ARBA" id="ARBA00023295"/>
    </source>
</evidence>
<evidence type="ECO:0000256" key="3">
    <source>
        <dbReference type="ARBA" id="ARBA00022801"/>
    </source>
</evidence>
<dbReference type="PANTHER" id="PTHR46323">
    <property type="entry name" value="BETA-GALACTOSIDASE"/>
    <property type="match status" value="1"/>
</dbReference>
<evidence type="ECO:0000256" key="6">
    <source>
        <dbReference type="RuleBase" id="RU361154"/>
    </source>
</evidence>
<dbReference type="FunFam" id="3.20.20.80:FF:000018">
    <property type="entry name" value="Beta-galactosidase"/>
    <property type="match status" value="1"/>
</dbReference>
<name>A0AAQ3M4U1_9PEZI</name>
<dbReference type="InterPro" id="IPR036156">
    <property type="entry name" value="Beta-gal/glucu_dom_sf"/>
</dbReference>
<accession>A0AAQ3M4U1</accession>
<dbReference type="Pfam" id="PF02929">
    <property type="entry name" value="Bgal_small_N"/>
    <property type="match status" value="1"/>
</dbReference>
<dbReference type="InterPro" id="IPR006104">
    <property type="entry name" value="Glyco_hydro_2_N"/>
</dbReference>
<dbReference type="GO" id="GO:0000272">
    <property type="term" value="P:polysaccharide catabolic process"/>
    <property type="evidence" value="ECO:0007669"/>
    <property type="project" value="InterPro"/>
</dbReference>
<dbReference type="InterPro" id="IPR023232">
    <property type="entry name" value="Glyco_hydro_2_AS"/>
</dbReference>
<dbReference type="SUPFAM" id="SSF49303">
    <property type="entry name" value="beta-Galactosidase/glucuronidase domain"/>
    <property type="match status" value="2"/>
</dbReference>
<reference evidence="9 10" key="1">
    <citation type="submission" date="2023-11" db="EMBL/GenBank/DDBJ databases">
        <title>An acidophilic fungus is an integral part of prey digestion in a carnivorous sundew plant.</title>
        <authorList>
            <person name="Tsai I.J."/>
        </authorList>
    </citation>
    <scope>NUCLEOTIDE SEQUENCE [LARGE SCALE GENOMIC DNA]</scope>
    <source>
        <strain evidence="9">169a</strain>
    </source>
</reference>
<dbReference type="InterPro" id="IPR001547">
    <property type="entry name" value="Glyco_hydro_5"/>
</dbReference>
<comment type="similarity">
    <text evidence="1">Belongs to the glycosyl hydrolase 5 (cellulase A) family.</text>
</comment>
<dbReference type="SUPFAM" id="SSF49785">
    <property type="entry name" value="Galactose-binding domain-like"/>
    <property type="match status" value="1"/>
</dbReference>
<dbReference type="Gene3D" id="2.70.98.10">
    <property type="match status" value="1"/>
</dbReference>
<dbReference type="InterPro" id="IPR032312">
    <property type="entry name" value="LacZ_4"/>
</dbReference>
<dbReference type="InterPro" id="IPR014718">
    <property type="entry name" value="GH-type_carb-bd"/>
</dbReference>
<dbReference type="InterPro" id="IPR006101">
    <property type="entry name" value="Glyco_hydro_2"/>
</dbReference>
<dbReference type="GO" id="GO:0009341">
    <property type="term" value="C:beta-galactosidase complex"/>
    <property type="evidence" value="ECO:0007669"/>
    <property type="project" value="InterPro"/>
</dbReference>
<dbReference type="InterPro" id="IPR004199">
    <property type="entry name" value="B-gal_small/dom_5"/>
</dbReference>
<dbReference type="InterPro" id="IPR006102">
    <property type="entry name" value="Ig-like_GH2"/>
</dbReference>
<dbReference type="InterPro" id="IPR017853">
    <property type="entry name" value="GH"/>
</dbReference>
<organism evidence="9 10">
    <name type="scientific">Acrodontium crateriforme</name>
    <dbReference type="NCBI Taxonomy" id="150365"/>
    <lineage>
        <taxon>Eukaryota</taxon>
        <taxon>Fungi</taxon>
        <taxon>Dikarya</taxon>
        <taxon>Ascomycota</taxon>
        <taxon>Pezizomycotina</taxon>
        <taxon>Dothideomycetes</taxon>
        <taxon>Dothideomycetidae</taxon>
        <taxon>Mycosphaerellales</taxon>
        <taxon>Teratosphaeriaceae</taxon>
        <taxon>Acrodontium</taxon>
    </lineage>
</organism>
<dbReference type="Pfam" id="PF00703">
    <property type="entry name" value="Glyco_hydro_2"/>
    <property type="match status" value="1"/>
</dbReference>
<dbReference type="SUPFAM" id="SSF51445">
    <property type="entry name" value="(Trans)glycosidases"/>
    <property type="match status" value="2"/>
</dbReference>
<comment type="similarity">
    <text evidence="2 6">Belongs to the glycosyl hydrolase 2 family.</text>
</comment>
<dbReference type="Gene3D" id="2.60.40.10">
    <property type="entry name" value="Immunoglobulins"/>
    <property type="match status" value="2"/>
</dbReference>
<dbReference type="Pfam" id="PF02837">
    <property type="entry name" value="Glyco_hydro_2_N"/>
    <property type="match status" value="1"/>
</dbReference>
<dbReference type="InterPro" id="IPR011013">
    <property type="entry name" value="Gal_mutarotase_sf_dom"/>
</dbReference>
<evidence type="ECO:0000313" key="10">
    <source>
        <dbReference type="Proteomes" id="UP001303373"/>
    </source>
</evidence>
<dbReference type="InterPro" id="IPR023230">
    <property type="entry name" value="Glyco_hydro_2_CS"/>
</dbReference>
<dbReference type="GO" id="GO:0005990">
    <property type="term" value="P:lactose catabolic process"/>
    <property type="evidence" value="ECO:0007669"/>
    <property type="project" value="TreeGrafter"/>
</dbReference>
<dbReference type="GO" id="GO:0004565">
    <property type="term" value="F:beta-galactosidase activity"/>
    <property type="evidence" value="ECO:0007669"/>
    <property type="project" value="InterPro"/>
</dbReference>
<dbReference type="PROSITE" id="PS00719">
    <property type="entry name" value="GLYCOSYL_HYDROL_F2_1"/>
    <property type="match status" value="1"/>
</dbReference>
<dbReference type="Pfam" id="PF16353">
    <property type="entry name" value="LacZ_4"/>
    <property type="match status" value="1"/>
</dbReference>
<feature type="region of interest" description="Disordered" evidence="7">
    <location>
        <begin position="59"/>
        <end position="78"/>
    </location>
</feature>
<keyword evidence="4 6" id="KW-0326">Glycosidase</keyword>
<feature type="compositionally biased region" description="Basic and acidic residues" evidence="7">
    <location>
        <begin position="64"/>
        <end position="73"/>
    </location>
</feature>
<dbReference type="PROSITE" id="PS00608">
    <property type="entry name" value="GLYCOSYL_HYDROL_F2_2"/>
    <property type="match status" value="1"/>
</dbReference>
<feature type="domain" description="Beta galactosidase small chain/" evidence="8">
    <location>
        <begin position="777"/>
        <end position="1059"/>
    </location>
</feature>
<evidence type="ECO:0000313" key="9">
    <source>
        <dbReference type="EMBL" id="WPH01329.1"/>
    </source>
</evidence>
<sequence>MAQDQVLSGTLGRSAFPDYANEQVFERNRLPFRAYHIPSDSILLNGVWHFHYAPTPLHAPEPTSWEHENKELNTEPGAPDDGALKGWGPINVPGHWQLQGFGRPQYTNVIFPFPVCPPHIPTENPVGSYRRTFTIPSSWSATCHLRLRFEGVDSAFEFWVNGKFVGYHQGSRNSSEFDVTPFVQRDSSNEVFVRVYQWCDGSYIEDQDQWWLSGIFRDVYLVALPSSSRIEDFKVDTLLDASYTNASLKVSLDVVLQNNVHVTLTLKDLGRDNCIVQQERFLLAPSNPKPSFAIEVSNPIKWTAENPYLYDLQISLLDSNNGVVLHDVSCRVGFRSVEIKDGLLTVNGTPILLQGVNRHDHHPRFGRAVPLSFIKDDLLLMKRNNINALRCSHYPPDPRMLDLCDELGFWVMDEADLECHGFYDAVARPLDIPEEMDYAQRKELAFPKAAAYTSDNPAWEAQYVDRMAAVVNRDKNHPSVIIWSLGNEAFYGRNHKAMYDYAKAMDPSRPVHYEGDEKALSADMFSYMYPSVEKLISLAKTEGVVDGKAAKPIVLCEYAHAMGNGPGNLLGYQNAFRDHPRLQGGFVWEWANHGLLIENKDEKKSYFGYGGDFGDVPNDGTFVMDGLCFSDHSPTPGLVEYKKVIAPIVAEIQSEKLVVRNQYDFVDLSHISAVYTVEHLGSGCSPISTGSLPLPSILAGQSREVLLPPDILNHKGKIGMLVTIRFNLNKTLAWASTGHEIAWTQAWIGEAGPSVSPPVSLATSAPLQVQSSKTTWSISNDIFEVTFDRARGTIQSWSSGGKPLLVTSPEVCGAITPAFWRAPIDNDRPRDTIYWKRFGLDSMTSQLRSLSLNQISQDEVEIVSSTYLAPPILNWGYESTLTYRISSNNSIEISSKLKPTGKFPETVPRIGLELRLDKGLVMAKYCGLGPGESYPDKCSASHIGVFESSVKDLSTMYEVPQENGERMGAHFVELMDHANGLGIKATRIDLRDTFGWAAGYHSPQALQKAKHPCDLIEEDTLLFRLDHQIAGVGTGACGPGIAPDAQKSKLKQINDFSVITPRPKRFVQSTVHLEAFLTPVISTAGMLFNRILSLVLLGLSASTAEPIPRSSWPDTPFTTSGRDIISASGAKVVYAGVNWPGAADTMLPEGLQYNSIANIVGLIKSLGMNVIRLTYAIEMIDDYYANNPDQGLEATLKSALGDTNGERVLGQILAKNPQFNAQTTRLQVFDAVAEECARQQIWVHLDNHVSKAEWCCSTTDGNAWFGDKQFNTAKWQRGLNFMADHARKWTAFASMSLRNELRSPDDTPNSALPYDWADWYNSMVPAAQRIHDANSLPLIFFSGLSYDTDDTAIINKQYLGGGHYFNPASFSFAKKLVYEIHNYDNSATSCSQITPGLYTNAYGAMNVEDDSFYHAPVVMSEFGFDQTDGSSSSAYAQCIKSYLPSLPGGPGGWMQWVVAGSYYIRSGTQDYEETWGLLNHDWSGYRNQNVIDAYVKPFVRATLG</sequence>
<dbReference type="Gene3D" id="2.60.120.260">
    <property type="entry name" value="Galactose-binding domain-like"/>
    <property type="match status" value="1"/>
</dbReference>
<keyword evidence="3 6" id="KW-0378">Hydrolase</keyword>
<evidence type="ECO:0000256" key="1">
    <source>
        <dbReference type="ARBA" id="ARBA00005641"/>
    </source>
</evidence>
<dbReference type="InterPro" id="IPR008979">
    <property type="entry name" value="Galactose-bd-like_sf"/>
</dbReference>
<dbReference type="InterPro" id="IPR013783">
    <property type="entry name" value="Ig-like_fold"/>
</dbReference>
<evidence type="ECO:0000256" key="5">
    <source>
        <dbReference type="ARBA" id="ARBA00032230"/>
    </source>
</evidence>